<protein>
    <submittedName>
        <fullName evidence="2">DUF4935 domain-containing protein</fullName>
    </submittedName>
</protein>
<keyword evidence="3" id="KW-1185">Reference proteome</keyword>
<evidence type="ECO:0000313" key="3">
    <source>
        <dbReference type="Proteomes" id="UP000516370"/>
    </source>
</evidence>
<evidence type="ECO:0000259" key="1">
    <source>
        <dbReference type="Pfam" id="PF16289"/>
    </source>
</evidence>
<dbReference type="AlphaFoldDB" id="A0A7H1J5F0"/>
<dbReference type="OrthoDB" id="6100944at2"/>
<gene>
    <name evidence="2" type="ORF">IBG28_19015</name>
</gene>
<evidence type="ECO:0000313" key="2">
    <source>
        <dbReference type="EMBL" id="QNT05716.1"/>
    </source>
</evidence>
<dbReference type="Proteomes" id="UP000516370">
    <property type="component" value="Chromosome"/>
</dbReference>
<sequence>MILDTNIFHNARTDTSGMQMLLRLVKSGCLQLVISEVVAREYITKRISESEISKDKILSESKKLKNTKVFGNEYHVSNLDRSISEAIQKIETEFYEWASQDGIEIYKIKNTLIEEIFDDYFIGKGAFKKSKSRDDFPDAVILDCIKRVSLDFKTSVITKDQHLVICCNDLDGVKTFNSLDSLFEEVDIGQAIIQLDSQDGRINGILNMLESSSVSVEVEEYIKEFKIEEYLEKQFYYNSISLPFGLKNELGSLSNDSVQAVISEISDFGSIYVSKAKYLGGDRFSLSINIDCLFDLHMFVAEGRYEMLDYSYRKELNREELLVDGEEHIYGFLKGNLESSILLSGIDLNLNHHALEAHLSYLGQDKCVLSVDIESDQIIIDDL</sequence>
<dbReference type="Pfam" id="PF16289">
    <property type="entry name" value="PIN_12"/>
    <property type="match status" value="1"/>
</dbReference>
<dbReference type="KEGG" id="mard:IBG28_19015"/>
<feature type="domain" description="DUF4935" evidence="1">
    <location>
        <begin position="2"/>
        <end position="157"/>
    </location>
</feature>
<dbReference type="EMBL" id="CP061081">
    <property type="protein sequence ID" value="QNT05716.1"/>
    <property type="molecule type" value="Genomic_DNA"/>
</dbReference>
<dbReference type="RefSeq" id="WP_111606659.1">
    <property type="nucleotide sequence ID" value="NZ_BMLJ01000009.1"/>
</dbReference>
<organism evidence="2 3">
    <name type="scientific">Marinomonas arctica</name>
    <dbReference type="NCBI Taxonomy" id="383750"/>
    <lineage>
        <taxon>Bacteria</taxon>
        <taxon>Pseudomonadati</taxon>
        <taxon>Pseudomonadota</taxon>
        <taxon>Gammaproteobacteria</taxon>
        <taxon>Oceanospirillales</taxon>
        <taxon>Oceanospirillaceae</taxon>
        <taxon>Marinomonas</taxon>
    </lineage>
</organism>
<name>A0A7H1J5F0_9GAMM</name>
<proteinExistence type="predicted"/>
<reference evidence="2 3" key="1">
    <citation type="submission" date="2020-09" db="EMBL/GenBank/DDBJ databases">
        <title>Complete genome sequence of an Arctic sea ice bacterium Marinomonas arctica BSI20414.</title>
        <authorList>
            <person name="Liao L."/>
            <person name="Chen B."/>
        </authorList>
    </citation>
    <scope>NUCLEOTIDE SEQUENCE [LARGE SCALE GENOMIC DNA]</scope>
    <source>
        <strain evidence="2 3">BSI20414</strain>
    </source>
</reference>
<dbReference type="InterPro" id="IPR032557">
    <property type="entry name" value="DUF4935"/>
</dbReference>
<accession>A0A7H1J5F0</accession>